<dbReference type="Proteomes" id="UP001431783">
    <property type="component" value="Unassembled WGS sequence"/>
</dbReference>
<protein>
    <submittedName>
        <fullName evidence="3">Uncharacterized protein</fullName>
    </submittedName>
</protein>
<gene>
    <name evidence="3" type="ORF">WA026_004158</name>
</gene>
<name>A0AAW1UGP6_9CUCU</name>
<sequence>MSDSNVNSKGAVPRHLRRNSTKRPVSSQPYLEVPMGEDFDRYMEKMGQLPRRSLNDDVLKDTSKTSLMVPDSPTIRRHSFNEKDVILARMAPNRRSSRVRRSTSVISSRSRRGSKYYTGVERRASNTSGYNNGDFSLIVEKKCTSPEAYNKELRRRRIVWLVIGMFFFILMVSVLVVVITLTHRIDHSDRRRFNQSCL</sequence>
<dbReference type="AlphaFoldDB" id="A0AAW1UGP6"/>
<dbReference type="EMBL" id="JARQZJ010000061">
    <property type="protein sequence ID" value="KAK9879305.1"/>
    <property type="molecule type" value="Genomic_DNA"/>
</dbReference>
<keyword evidence="4" id="KW-1185">Reference proteome</keyword>
<keyword evidence="2" id="KW-0812">Transmembrane</keyword>
<evidence type="ECO:0000256" key="2">
    <source>
        <dbReference type="SAM" id="Phobius"/>
    </source>
</evidence>
<feature type="region of interest" description="Disordered" evidence="1">
    <location>
        <begin position="1"/>
        <end position="29"/>
    </location>
</feature>
<comment type="caution">
    <text evidence="3">The sequence shown here is derived from an EMBL/GenBank/DDBJ whole genome shotgun (WGS) entry which is preliminary data.</text>
</comment>
<keyword evidence="2" id="KW-0472">Membrane</keyword>
<reference evidence="3 4" key="1">
    <citation type="submission" date="2023-03" db="EMBL/GenBank/DDBJ databases">
        <title>Genome insight into feeding habits of ladybird beetles.</title>
        <authorList>
            <person name="Li H.-S."/>
            <person name="Huang Y.-H."/>
            <person name="Pang H."/>
        </authorList>
    </citation>
    <scope>NUCLEOTIDE SEQUENCE [LARGE SCALE GENOMIC DNA]</scope>
    <source>
        <strain evidence="3">SYSU_2023b</strain>
        <tissue evidence="3">Whole body</tissue>
    </source>
</reference>
<accession>A0AAW1UGP6</accession>
<evidence type="ECO:0000256" key="1">
    <source>
        <dbReference type="SAM" id="MobiDB-lite"/>
    </source>
</evidence>
<feature type="transmembrane region" description="Helical" evidence="2">
    <location>
        <begin position="158"/>
        <end position="182"/>
    </location>
</feature>
<evidence type="ECO:0000313" key="3">
    <source>
        <dbReference type="EMBL" id="KAK9879305.1"/>
    </source>
</evidence>
<feature type="compositionally biased region" description="Basic residues" evidence="1">
    <location>
        <begin position="12"/>
        <end position="21"/>
    </location>
</feature>
<keyword evidence="2" id="KW-1133">Transmembrane helix</keyword>
<organism evidence="3 4">
    <name type="scientific">Henosepilachna vigintioctopunctata</name>
    <dbReference type="NCBI Taxonomy" id="420089"/>
    <lineage>
        <taxon>Eukaryota</taxon>
        <taxon>Metazoa</taxon>
        <taxon>Ecdysozoa</taxon>
        <taxon>Arthropoda</taxon>
        <taxon>Hexapoda</taxon>
        <taxon>Insecta</taxon>
        <taxon>Pterygota</taxon>
        <taxon>Neoptera</taxon>
        <taxon>Endopterygota</taxon>
        <taxon>Coleoptera</taxon>
        <taxon>Polyphaga</taxon>
        <taxon>Cucujiformia</taxon>
        <taxon>Coccinelloidea</taxon>
        <taxon>Coccinellidae</taxon>
        <taxon>Epilachninae</taxon>
        <taxon>Epilachnini</taxon>
        <taxon>Henosepilachna</taxon>
    </lineage>
</organism>
<proteinExistence type="predicted"/>
<evidence type="ECO:0000313" key="4">
    <source>
        <dbReference type="Proteomes" id="UP001431783"/>
    </source>
</evidence>